<dbReference type="PANTHER" id="PTHR34989">
    <property type="entry name" value="PROTEIN HDED"/>
    <property type="match status" value="1"/>
</dbReference>
<dbReference type="InterPro" id="IPR052712">
    <property type="entry name" value="Acid_resist_chaperone_HdeD"/>
</dbReference>
<dbReference type="InterPro" id="IPR005325">
    <property type="entry name" value="DUF308_memb"/>
</dbReference>
<protein>
    <submittedName>
        <fullName evidence="2">DUF308 domain-containing protein</fullName>
    </submittedName>
</protein>
<keyword evidence="1" id="KW-1133">Transmembrane helix</keyword>
<dbReference type="Proteomes" id="UP000712527">
    <property type="component" value="Unassembled WGS sequence"/>
</dbReference>
<dbReference type="RefSeq" id="WP_204793707.1">
    <property type="nucleotide sequence ID" value="NZ_JACSNQ010000016.1"/>
</dbReference>
<keyword evidence="1" id="KW-0472">Membrane</keyword>
<evidence type="ECO:0000313" key="3">
    <source>
        <dbReference type="Proteomes" id="UP000712527"/>
    </source>
</evidence>
<feature type="transmembrane region" description="Helical" evidence="1">
    <location>
        <begin position="52"/>
        <end position="74"/>
    </location>
</feature>
<organism evidence="2 3">
    <name type="scientific">Olsenella profusa</name>
    <dbReference type="NCBI Taxonomy" id="138595"/>
    <lineage>
        <taxon>Bacteria</taxon>
        <taxon>Bacillati</taxon>
        <taxon>Actinomycetota</taxon>
        <taxon>Coriobacteriia</taxon>
        <taxon>Coriobacteriales</taxon>
        <taxon>Atopobiaceae</taxon>
        <taxon>Olsenella</taxon>
    </lineage>
</organism>
<name>A0ABS2F4C3_9ACTN</name>
<accession>A0ABS2F4C3</accession>
<feature type="transmembrane region" description="Helical" evidence="1">
    <location>
        <begin position="112"/>
        <end position="130"/>
    </location>
</feature>
<evidence type="ECO:0000313" key="2">
    <source>
        <dbReference type="EMBL" id="MBM6775369.1"/>
    </source>
</evidence>
<feature type="transmembrane region" description="Helical" evidence="1">
    <location>
        <begin position="168"/>
        <end position="187"/>
    </location>
</feature>
<gene>
    <name evidence="2" type="ORF">H9X80_07410</name>
</gene>
<proteinExistence type="predicted"/>
<dbReference type="Pfam" id="PF03729">
    <property type="entry name" value="DUF308"/>
    <property type="match status" value="2"/>
</dbReference>
<keyword evidence="1" id="KW-0812">Transmembrane</keyword>
<feature type="transmembrane region" description="Helical" evidence="1">
    <location>
        <begin position="28"/>
        <end position="46"/>
    </location>
</feature>
<keyword evidence="3" id="KW-1185">Reference proteome</keyword>
<reference evidence="2 3" key="1">
    <citation type="journal article" date="2021" name="Sci. Rep.">
        <title>The distribution of antibiotic resistance genes in chicken gut microbiota commensals.</title>
        <authorList>
            <person name="Juricova H."/>
            <person name="Matiasovicova J."/>
            <person name="Kubasova T."/>
            <person name="Cejkova D."/>
            <person name="Rychlik I."/>
        </authorList>
    </citation>
    <scope>NUCLEOTIDE SEQUENCE [LARGE SCALE GENOMIC DNA]</scope>
    <source>
        <strain evidence="2 3">An794</strain>
    </source>
</reference>
<dbReference type="EMBL" id="JACSNQ010000016">
    <property type="protein sequence ID" value="MBM6775369.1"/>
    <property type="molecule type" value="Genomic_DNA"/>
</dbReference>
<feature type="transmembrane region" description="Helical" evidence="1">
    <location>
        <begin position="86"/>
        <end position="106"/>
    </location>
</feature>
<comment type="caution">
    <text evidence="2">The sequence shown here is derived from an EMBL/GenBank/DDBJ whole genome shotgun (WGS) entry which is preliminary data.</text>
</comment>
<dbReference type="PANTHER" id="PTHR34989:SF1">
    <property type="entry name" value="PROTEIN HDED"/>
    <property type="match status" value="1"/>
</dbReference>
<evidence type="ECO:0000256" key="1">
    <source>
        <dbReference type="SAM" id="Phobius"/>
    </source>
</evidence>
<sequence length="197" mass="21006">MLNRYDFDFDYADDFAHRWNDGYRRVRTWLIVAGVLLVLVGIASAFDPFSIYALVQGVVSAVLIVAGVGALVSYARTPELLRSPGMLVMGVLNALLGVMLLALPAYLTAGTVTFLLAFLFIIAGAERITSARRMRYFGLPSSGLNTAAGVLNIVAGVAFLLLPVASSVVLGYVMSAYLVVGGVTLLAQAASMRPIDR</sequence>
<feature type="transmembrane region" description="Helical" evidence="1">
    <location>
        <begin position="142"/>
        <end position="162"/>
    </location>
</feature>